<feature type="coiled-coil region" evidence="1">
    <location>
        <begin position="106"/>
        <end position="212"/>
    </location>
</feature>
<dbReference type="Pfam" id="PF05622">
    <property type="entry name" value="HOOK"/>
    <property type="match status" value="1"/>
</dbReference>
<dbReference type="PANTHER" id="PTHR18947:SF39">
    <property type="entry name" value="PROTEIN HOOK"/>
    <property type="match status" value="1"/>
</dbReference>
<name>E9G5B2_DAPPU</name>
<dbReference type="KEGG" id="dpx:DAPPUDRAFT_300344"/>
<dbReference type="HOGENOM" id="CLU_011214_0_0_1"/>
<evidence type="ECO:0000256" key="1">
    <source>
        <dbReference type="SAM" id="Coils"/>
    </source>
</evidence>
<proteinExistence type="predicted"/>
<evidence type="ECO:0000313" key="5">
    <source>
        <dbReference type="Proteomes" id="UP000000305"/>
    </source>
</evidence>
<protein>
    <recommendedName>
        <fullName evidence="3">Hook C-terminal domain-containing protein</fullName>
    </recommendedName>
</protein>
<sequence length="292" mass="33125">MMPQDGSPSTTGVDTLDMIPPDIKEKLLRLQHENRLLKEKKNGGQDEAEVLMTVNASLLERITCLEAENRKSAKRVLELEIQLENNRVASPVSSSGADSQSDMKDMAAFKIRIKSLERELQQKKQEAEKMEHKLTEQMERTKASLETLNRKESEMQAMEERYKRYIEKAKMVLKTLDPKNNTTAVSPEMAALQNQLREKDRLIERLEMETERHKAIRETEDQLVTTAFYNLGMQLQRQAMEQRLGAGNAVQNQAMAPAPAATAAGQSFLTRSRQAAVRGRTSSINQHGEPFN</sequence>
<evidence type="ECO:0000313" key="4">
    <source>
        <dbReference type="EMBL" id="EFX85177.1"/>
    </source>
</evidence>
<reference evidence="4 5" key="1">
    <citation type="journal article" date="2011" name="Science">
        <title>The ecoresponsive genome of Daphnia pulex.</title>
        <authorList>
            <person name="Colbourne J.K."/>
            <person name="Pfrender M.E."/>
            <person name="Gilbert D."/>
            <person name="Thomas W.K."/>
            <person name="Tucker A."/>
            <person name="Oakley T.H."/>
            <person name="Tokishita S."/>
            <person name="Aerts A."/>
            <person name="Arnold G.J."/>
            <person name="Basu M.K."/>
            <person name="Bauer D.J."/>
            <person name="Caceres C.E."/>
            <person name="Carmel L."/>
            <person name="Casola C."/>
            <person name="Choi J.H."/>
            <person name="Detter J.C."/>
            <person name="Dong Q."/>
            <person name="Dusheyko S."/>
            <person name="Eads B.D."/>
            <person name="Frohlich T."/>
            <person name="Geiler-Samerotte K.A."/>
            <person name="Gerlach D."/>
            <person name="Hatcher P."/>
            <person name="Jogdeo S."/>
            <person name="Krijgsveld J."/>
            <person name="Kriventseva E.V."/>
            <person name="Kultz D."/>
            <person name="Laforsch C."/>
            <person name="Lindquist E."/>
            <person name="Lopez J."/>
            <person name="Manak J.R."/>
            <person name="Muller J."/>
            <person name="Pangilinan J."/>
            <person name="Patwardhan R.P."/>
            <person name="Pitluck S."/>
            <person name="Pritham E.J."/>
            <person name="Rechtsteiner A."/>
            <person name="Rho M."/>
            <person name="Rogozin I.B."/>
            <person name="Sakarya O."/>
            <person name="Salamov A."/>
            <person name="Schaack S."/>
            <person name="Shapiro H."/>
            <person name="Shiga Y."/>
            <person name="Skalitzky C."/>
            <person name="Smith Z."/>
            <person name="Souvorov A."/>
            <person name="Sung W."/>
            <person name="Tang Z."/>
            <person name="Tsuchiya D."/>
            <person name="Tu H."/>
            <person name="Vos H."/>
            <person name="Wang M."/>
            <person name="Wolf Y.I."/>
            <person name="Yamagata H."/>
            <person name="Yamada T."/>
            <person name="Ye Y."/>
            <person name="Shaw J.R."/>
            <person name="Andrews J."/>
            <person name="Crease T.J."/>
            <person name="Tang H."/>
            <person name="Lucas S.M."/>
            <person name="Robertson H.M."/>
            <person name="Bork P."/>
            <person name="Koonin E.V."/>
            <person name="Zdobnov E.M."/>
            <person name="Grigoriev I.V."/>
            <person name="Lynch M."/>
            <person name="Boore J.L."/>
        </authorList>
    </citation>
    <scope>NUCLEOTIDE SEQUENCE [LARGE SCALE GENOMIC DNA]</scope>
</reference>
<dbReference type="GO" id="GO:0008017">
    <property type="term" value="F:microtubule binding"/>
    <property type="evidence" value="ECO:0007669"/>
    <property type="project" value="InterPro"/>
</dbReference>
<dbReference type="PANTHER" id="PTHR18947">
    <property type="entry name" value="HOOK PROTEINS"/>
    <property type="match status" value="1"/>
</dbReference>
<accession>E9G5B2</accession>
<dbReference type="OrthoDB" id="49395at2759"/>
<organism evidence="4 5">
    <name type="scientific">Daphnia pulex</name>
    <name type="common">Water flea</name>
    <dbReference type="NCBI Taxonomy" id="6669"/>
    <lineage>
        <taxon>Eukaryota</taxon>
        <taxon>Metazoa</taxon>
        <taxon>Ecdysozoa</taxon>
        <taxon>Arthropoda</taxon>
        <taxon>Crustacea</taxon>
        <taxon>Branchiopoda</taxon>
        <taxon>Diplostraca</taxon>
        <taxon>Cladocera</taxon>
        <taxon>Anomopoda</taxon>
        <taxon>Daphniidae</taxon>
        <taxon>Daphnia</taxon>
    </lineage>
</organism>
<dbReference type="InParanoid" id="E9G5B2"/>
<dbReference type="STRING" id="6669.E9G5B2"/>
<dbReference type="eggNOG" id="ENOG502QQM8">
    <property type="taxonomic scope" value="Eukaryota"/>
</dbReference>
<keyword evidence="5" id="KW-1185">Reference proteome</keyword>
<feature type="domain" description="Hook C-terminal" evidence="3">
    <location>
        <begin position="8"/>
        <end position="279"/>
    </location>
</feature>
<dbReference type="GO" id="GO:0031122">
    <property type="term" value="P:cytoplasmic microtubule organization"/>
    <property type="evidence" value="ECO:0007669"/>
    <property type="project" value="InterPro"/>
</dbReference>
<feature type="region of interest" description="Disordered" evidence="2">
    <location>
        <begin position="271"/>
        <end position="292"/>
    </location>
</feature>
<dbReference type="InterPro" id="IPR008636">
    <property type="entry name" value="Hook_C"/>
</dbReference>
<evidence type="ECO:0000259" key="3">
    <source>
        <dbReference type="Pfam" id="PF05622"/>
    </source>
</evidence>
<dbReference type="OMA" id="EMETERH"/>
<dbReference type="Proteomes" id="UP000000305">
    <property type="component" value="Unassembled WGS sequence"/>
</dbReference>
<dbReference type="PhylomeDB" id="E9G5B2"/>
<keyword evidence="1" id="KW-0175">Coiled coil</keyword>
<dbReference type="EMBL" id="GL732532">
    <property type="protein sequence ID" value="EFX85177.1"/>
    <property type="molecule type" value="Genomic_DNA"/>
</dbReference>
<gene>
    <name evidence="4" type="ORF">DAPPUDRAFT_300344</name>
</gene>
<evidence type="ECO:0000256" key="2">
    <source>
        <dbReference type="SAM" id="MobiDB-lite"/>
    </source>
</evidence>
<dbReference type="AlphaFoldDB" id="E9G5B2"/>